<evidence type="ECO:0000256" key="2">
    <source>
        <dbReference type="ARBA" id="ARBA00010992"/>
    </source>
</evidence>
<evidence type="ECO:0000256" key="3">
    <source>
        <dbReference type="ARBA" id="ARBA00022692"/>
    </source>
</evidence>
<accession>A0A8T9C219</accession>
<keyword evidence="5 7" id="KW-0472">Membrane</keyword>
<dbReference type="InterPro" id="IPR005828">
    <property type="entry name" value="MFS_sugar_transport-like"/>
</dbReference>
<dbReference type="InterPro" id="IPR020846">
    <property type="entry name" value="MFS_dom"/>
</dbReference>
<evidence type="ECO:0000256" key="1">
    <source>
        <dbReference type="ARBA" id="ARBA00004141"/>
    </source>
</evidence>
<protein>
    <recommendedName>
        <fullName evidence="8">Major facilitator superfamily (MFS) profile domain-containing protein</fullName>
    </recommendedName>
</protein>
<comment type="similarity">
    <text evidence="2">Belongs to the major facilitator superfamily. Sugar transporter (TC 2.A.1.1) family.</text>
</comment>
<sequence length="142" mass="15238">MAPLESQPESDKVAVQHNETLNLTDSDDSSGRRGSAAVEIAHTEAPVWEQRETSNRVPISVQSLIILPGFMGIFTSKYVFLCAAFATMGGLLFGYDQGVVSITLVMPQFLEHFPQVDPTASGAGFKKGLMTAMIELGAFIGT</sequence>
<dbReference type="PANTHER" id="PTHR48022">
    <property type="entry name" value="PLASTIDIC GLUCOSE TRANSPORTER 4"/>
    <property type="match status" value="1"/>
</dbReference>
<evidence type="ECO:0000256" key="7">
    <source>
        <dbReference type="SAM" id="Phobius"/>
    </source>
</evidence>
<keyword evidence="10" id="KW-1185">Reference proteome</keyword>
<dbReference type="OrthoDB" id="8120565at2759"/>
<evidence type="ECO:0000259" key="8">
    <source>
        <dbReference type="PROSITE" id="PS50850"/>
    </source>
</evidence>
<evidence type="ECO:0000256" key="4">
    <source>
        <dbReference type="ARBA" id="ARBA00022989"/>
    </source>
</evidence>
<dbReference type="InterPro" id="IPR050360">
    <property type="entry name" value="MFS_Sugar_Transporters"/>
</dbReference>
<organism evidence="9 10">
    <name type="scientific">Lachnellula suecica</name>
    <dbReference type="NCBI Taxonomy" id="602035"/>
    <lineage>
        <taxon>Eukaryota</taxon>
        <taxon>Fungi</taxon>
        <taxon>Dikarya</taxon>
        <taxon>Ascomycota</taxon>
        <taxon>Pezizomycotina</taxon>
        <taxon>Leotiomycetes</taxon>
        <taxon>Helotiales</taxon>
        <taxon>Lachnaceae</taxon>
        <taxon>Lachnellula</taxon>
    </lineage>
</organism>
<feature type="transmembrane region" description="Helical" evidence="7">
    <location>
        <begin position="78"/>
        <end position="95"/>
    </location>
</feature>
<feature type="region of interest" description="Disordered" evidence="6">
    <location>
        <begin position="1"/>
        <end position="36"/>
    </location>
</feature>
<gene>
    <name evidence="9" type="ORF">LSUE1_G007891</name>
</gene>
<reference evidence="9 10" key="1">
    <citation type="submission" date="2018-05" db="EMBL/GenBank/DDBJ databases">
        <title>Genome sequencing and assembly of the regulated plant pathogen Lachnellula willkommii and related sister species for the development of diagnostic species identification markers.</title>
        <authorList>
            <person name="Giroux E."/>
            <person name="Bilodeau G."/>
        </authorList>
    </citation>
    <scope>NUCLEOTIDE SEQUENCE [LARGE SCALE GENOMIC DNA]</scope>
    <source>
        <strain evidence="9 10">CBS 268.59</strain>
    </source>
</reference>
<dbReference type="GO" id="GO:0016020">
    <property type="term" value="C:membrane"/>
    <property type="evidence" value="ECO:0007669"/>
    <property type="project" value="UniProtKB-SubCell"/>
</dbReference>
<evidence type="ECO:0000313" key="9">
    <source>
        <dbReference type="EMBL" id="TVY76071.1"/>
    </source>
</evidence>
<evidence type="ECO:0000256" key="6">
    <source>
        <dbReference type="SAM" id="MobiDB-lite"/>
    </source>
</evidence>
<dbReference type="InterPro" id="IPR036259">
    <property type="entry name" value="MFS_trans_sf"/>
</dbReference>
<feature type="domain" description="Major facilitator superfamily (MFS) profile" evidence="8">
    <location>
        <begin position="82"/>
        <end position="142"/>
    </location>
</feature>
<evidence type="ECO:0000256" key="5">
    <source>
        <dbReference type="ARBA" id="ARBA00023136"/>
    </source>
</evidence>
<evidence type="ECO:0000313" key="10">
    <source>
        <dbReference type="Proteomes" id="UP000469558"/>
    </source>
</evidence>
<dbReference type="PANTHER" id="PTHR48022:SF14">
    <property type="entry name" value="MAJOR FACILITATOR SUPERFAMILY (MFS) PROFILE DOMAIN-CONTAINING PROTEIN-RELATED"/>
    <property type="match status" value="1"/>
</dbReference>
<keyword evidence="4 7" id="KW-1133">Transmembrane helix</keyword>
<dbReference type="Pfam" id="PF00083">
    <property type="entry name" value="Sugar_tr"/>
    <property type="match status" value="1"/>
</dbReference>
<comment type="subcellular location">
    <subcellularLocation>
        <location evidence="1">Membrane</location>
        <topology evidence="1">Multi-pass membrane protein</topology>
    </subcellularLocation>
</comment>
<dbReference type="AlphaFoldDB" id="A0A8T9C219"/>
<name>A0A8T9C219_9HELO</name>
<dbReference type="GO" id="GO:0005351">
    <property type="term" value="F:carbohydrate:proton symporter activity"/>
    <property type="evidence" value="ECO:0007669"/>
    <property type="project" value="TreeGrafter"/>
</dbReference>
<dbReference type="Proteomes" id="UP000469558">
    <property type="component" value="Unassembled WGS sequence"/>
</dbReference>
<dbReference type="EMBL" id="QGMK01000871">
    <property type="protein sequence ID" value="TVY76071.1"/>
    <property type="molecule type" value="Genomic_DNA"/>
</dbReference>
<comment type="caution">
    <text evidence="9">The sequence shown here is derived from an EMBL/GenBank/DDBJ whole genome shotgun (WGS) entry which is preliminary data.</text>
</comment>
<dbReference type="PROSITE" id="PS50850">
    <property type="entry name" value="MFS"/>
    <property type="match status" value="1"/>
</dbReference>
<keyword evidence="3 7" id="KW-0812">Transmembrane</keyword>
<dbReference type="Gene3D" id="1.20.1250.20">
    <property type="entry name" value="MFS general substrate transporter like domains"/>
    <property type="match status" value="1"/>
</dbReference>
<proteinExistence type="inferred from homology"/>